<reference evidence="2" key="2">
    <citation type="submission" date="2009-11" db="EMBL/GenBank/DDBJ databases">
        <title>The Genome Sequence of Allomyces macrogynus strain ATCC 38327.</title>
        <authorList>
            <consortium name="The Broad Institute Genome Sequencing Platform"/>
            <person name="Russ C."/>
            <person name="Cuomo C."/>
            <person name="Shea T."/>
            <person name="Young S.K."/>
            <person name="Zeng Q."/>
            <person name="Koehrsen M."/>
            <person name="Haas B."/>
            <person name="Borodovsky M."/>
            <person name="Guigo R."/>
            <person name="Alvarado L."/>
            <person name="Berlin A."/>
            <person name="Borenstein D."/>
            <person name="Chen Z."/>
            <person name="Engels R."/>
            <person name="Freedman E."/>
            <person name="Gellesch M."/>
            <person name="Goldberg J."/>
            <person name="Griggs A."/>
            <person name="Gujja S."/>
            <person name="Heiman D."/>
            <person name="Hepburn T."/>
            <person name="Howarth C."/>
            <person name="Jen D."/>
            <person name="Larson L."/>
            <person name="Lewis B."/>
            <person name="Mehta T."/>
            <person name="Park D."/>
            <person name="Pearson M."/>
            <person name="Roberts A."/>
            <person name="Saif S."/>
            <person name="Shenoy N."/>
            <person name="Sisk P."/>
            <person name="Stolte C."/>
            <person name="Sykes S."/>
            <person name="Walk T."/>
            <person name="White J."/>
            <person name="Yandava C."/>
            <person name="Burger G."/>
            <person name="Gray M.W."/>
            <person name="Holland P.W.H."/>
            <person name="King N."/>
            <person name="Lang F.B.F."/>
            <person name="Roger A.J."/>
            <person name="Ruiz-Trillo I."/>
            <person name="Lander E."/>
            <person name="Nusbaum C."/>
        </authorList>
    </citation>
    <scope>NUCLEOTIDE SEQUENCE [LARGE SCALE GENOMIC DNA]</scope>
    <source>
        <strain evidence="2">ATCC 38327</strain>
    </source>
</reference>
<reference evidence="1 2" key="1">
    <citation type="submission" date="2009-11" db="EMBL/GenBank/DDBJ databases">
        <title>Annotation of Allomyces macrogynus ATCC 38327.</title>
        <authorList>
            <consortium name="The Broad Institute Genome Sequencing Platform"/>
            <person name="Russ C."/>
            <person name="Cuomo C."/>
            <person name="Burger G."/>
            <person name="Gray M.W."/>
            <person name="Holland P.W.H."/>
            <person name="King N."/>
            <person name="Lang F.B.F."/>
            <person name="Roger A.J."/>
            <person name="Ruiz-Trillo I."/>
            <person name="Young S.K."/>
            <person name="Zeng Q."/>
            <person name="Gargeya S."/>
            <person name="Fitzgerald M."/>
            <person name="Haas B."/>
            <person name="Abouelleil A."/>
            <person name="Alvarado L."/>
            <person name="Arachchi H.M."/>
            <person name="Berlin A."/>
            <person name="Chapman S.B."/>
            <person name="Gearin G."/>
            <person name="Goldberg J."/>
            <person name="Griggs A."/>
            <person name="Gujja S."/>
            <person name="Hansen M."/>
            <person name="Heiman D."/>
            <person name="Howarth C."/>
            <person name="Larimer J."/>
            <person name="Lui A."/>
            <person name="MacDonald P.J.P."/>
            <person name="McCowen C."/>
            <person name="Montmayeur A."/>
            <person name="Murphy C."/>
            <person name="Neiman D."/>
            <person name="Pearson M."/>
            <person name="Priest M."/>
            <person name="Roberts A."/>
            <person name="Saif S."/>
            <person name="Shea T."/>
            <person name="Sisk P."/>
            <person name="Stolte C."/>
            <person name="Sykes S."/>
            <person name="Wortman J."/>
            <person name="Nusbaum C."/>
            <person name="Birren B."/>
        </authorList>
    </citation>
    <scope>NUCLEOTIDE SEQUENCE [LARGE SCALE GENOMIC DNA]</scope>
    <source>
        <strain evidence="1 2">ATCC 38327</strain>
    </source>
</reference>
<evidence type="ECO:0000313" key="1">
    <source>
        <dbReference type="EMBL" id="KNE68419.1"/>
    </source>
</evidence>
<dbReference type="EMBL" id="GG745356">
    <property type="protein sequence ID" value="KNE68419.1"/>
    <property type="molecule type" value="Genomic_DNA"/>
</dbReference>
<sequence length="251" mass="26996">MKRHLPQSRGKRFACIAVVVLVFAAVIAAIVLGATSRKPQVVFGSFRQTTGPWEVQRASSAPVAVQTLPSTVELLVTNRNRYAIEFKDLETSVTTRDFTTMPTNSRSVEIANGPWPVLPERVMVAGGGNAVNAVSRPIKIAWPLTNPSSARVLARGMIDCGVNVRMLPTALVQLAGSLSSTEASIEVTVKARKIEGVLGVRVAKNPVWVTDMAATFLLCPDKSTPLEKVTQANIEHLAGLLNDAWNTTRTA</sequence>
<dbReference type="VEuPathDB" id="FungiDB:AMAG_13074"/>
<proteinExistence type="predicted"/>
<name>A0A0L0T1D8_ALLM3</name>
<organism evidence="1 2">
    <name type="scientific">Allomyces macrogynus (strain ATCC 38327)</name>
    <name type="common">Allomyces javanicus var. macrogynus</name>
    <dbReference type="NCBI Taxonomy" id="578462"/>
    <lineage>
        <taxon>Eukaryota</taxon>
        <taxon>Fungi</taxon>
        <taxon>Fungi incertae sedis</taxon>
        <taxon>Blastocladiomycota</taxon>
        <taxon>Blastocladiomycetes</taxon>
        <taxon>Blastocladiales</taxon>
        <taxon>Blastocladiaceae</taxon>
        <taxon>Allomyces</taxon>
    </lineage>
</organism>
<protein>
    <submittedName>
        <fullName evidence="1">Uncharacterized protein</fullName>
    </submittedName>
</protein>
<dbReference type="Proteomes" id="UP000054350">
    <property type="component" value="Unassembled WGS sequence"/>
</dbReference>
<accession>A0A0L0T1D8</accession>
<gene>
    <name evidence="1" type="ORF">AMAG_13074</name>
</gene>
<evidence type="ECO:0000313" key="2">
    <source>
        <dbReference type="Proteomes" id="UP000054350"/>
    </source>
</evidence>
<keyword evidence="2" id="KW-1185">Reference proteome</keyword>
<dbReference type="OrthoDB" id="10400118at2759"/>
<dbReference type="AlphaFoldDB" id="A0A0L0T1D8"/>